<dbReference type="EMBL" id="JABEQE010000020">
    <property type="protein sequence ID" value="MBB2173822.1"/>
    <property type="molecule type" value="Genomic_DNA"/>
</dbReference>
<accession>A0A7W4J3F9</accession>
<evidence type="ECO:0000256" key="1">
    <source>
        <dbReference type="ARBA" id="ARBA00009437"/>
    </source>
</evidence>
<evidence type="ECO:0000256" key="3">
    <source>
        <dbReference type="ARBA" id="ARBA00023125"/>
    </source>
</evidence>
<dbReference type="PANTHER" id="PTHR30537">
    <property type="entry name" value="HTH-TYPE TRANSCRIPTIONAL REGULATOR"/>
    <property type="match status" value="1"/>
</dbReference>
<gene>
    <name evidence="6" type="ORF">HLH35_17140</name>
</gene>
<reference evidence="6 7" key="1">
    <citation type="submission" date="2020-04" db="EMBL/GenBank/DDBJ databases">
        <title>Description of novel Gluconacetobacter.</title>
        <authorList>
            <person name="Sombolestani A."/>
        </authorList>
    </citation>
    <scope>NUCLEOTIDE SEQUENCE [LARGE SCALE GENOMIC DNA]</scope>
    <source>
        <strain evidence="6 7">LMG 27724</strain>
    </source>
</reference>
<dbReference type="PRINTS" id="PR00039">
    <property type="entry name" value="HTHLYSR"/>
</dbReference>
<dbReference type="Pfam" id="PF00126">
    <property type="entry name" value="HTH_1"/>
    <property type="match status" value="1"/>
</dbReference>
<protein>
    <submittedName>
        <fullName evidence="6">LysR family transcriptional regulator</fullName>
    </submittedName>
</protein>
<keyword evidence="4" id="KW-0804">Transcription</keyword>
<comment type="caution">
    <text evidence="6">The sequence shown here is derived from an EMBL/GenBank/DDBJ whole genome shotgun (WGS) entry which is preliminary data.</text>
</comment>
<evidence type="ECO:0000256" key="2">
    <source>
        <dbReference type="ARBA" id="ARBA00023015"/>
    </source>
</evidence>
<dbReference type="InterPro" id="IPR036388">
    <property type="entry name" value="WH-like_DNA-bd_sf"/>
</dbReference>
<feature type="domain" description="HTH lysR-type" evidence="5">
    <location>
        <begin position="1"/>
        <end position="62"/>
    </location>
</feature>
<dbReference type="InterPro" id="IPR058163">
    <property type="entry name" value="LysR-type_TF_proteobact-type"/>
</dbReference>
<comment type="similarity">
    <text evidence="1">Belongs to the LysR transcriptional regulatory family.</text>
</comment>
<evidence type="ECO:0000313" key="6">
    <source>
        <dbReference type="EMBL" id="MBB2173822.1"/>
    </source>
</evidence>
<keyword evidence="2" id="KW-0805">Transcription regulation</keyword>
<dbReference type="CDD" id="cd08475">
    <property type="entry name" value="PBP2_CrgA_like_6"/>
    <property type="match status" value="1"/>
</dbReference>
<evidence type="ECO:0000313" key="7">
    <source>
        <dbReference type="Proteomes" id="UP000577891"/>
    </source>
</evidence>
<keyword evidence="3" id="KW-0238">DNA-binding</keyword>
<dbReference type="Gene3D" id="3.40.190.290">
    <property type="match status" value="1"/>
</dbReference>
<proteinExistence type="inferred from homology"/>
<sequence>MNLHSQLQGMSAFVHSVETGSFTAAAARMGVSKSATGKSVARLEERLGVRLLNRTTRSLSLTAEGQAYYQSCLKILDELNAAESLLASRMHSVSGTLRVNLPVSFGRLCAMPVLTTVAVRNPDLDLDISFTDRRVDLVEEGIDLVVRLGDPGDHVNLVGRSIATQRSVICAAPAYLERKGCPSSIEDIRHHDCLAFARDGRPLPWMISDQHGGQKALVVRPRHQIGHGEALRDAAVNGLGLAYLSTWLAGEDIRRGRLVMVPVATLTEDSPISVLWPRSRDLSPKVRVVVDALVSAFMPIPPWDQEIVRAKEIPGTQ</sequence>
<dbReference type="PROSITE" id="PS50931">
    <property type="entry name" value="HTH_LYSR"/>
    <property type="match status" value="1"/>
</dbReference>
<name>A0A7W4J3F9_9PROT</name>
<dbReference type="PANTHER" id="PTHR30537:SF5">
    <property type="entry name" value="HTH-TYPE TRANSCRIPTIONAL ACTIVATOR TTDR-RELATED"/>
    <property type="match status" value="1"/>
</dbReference>
<dbReference type="InterPro" id="IPR000847">
    <property type="entry name" value="LysR_HTH_N"/>
</dbReference>
<evidence type="ECO:0000256" key="4">
    <source>
        <dbReference type="ARBA" id="ARBA00023163"/>
    </source>
</evidence>
<dbReference type="SUPFAM" id="SSF46785">
    <property type="entry name" value="Winged helix' DNA-binding domain"/>
    <property type="match status" value="1"/>
</dbReference>
<dbReference type="InterPro" id="IPR036390">
    <property type="entry name" value="WH_DNA-bd_sf"/>
</dbReference>
<dbReference type="Gene3D" id="1.10.10.10">
    <property type="entry name" value="Winged helix-like DNA-binding domain superfamily/Winged helix DNA-binding domain"/>
    <property type="match status" value="1"/>
</dbReference>
<dbReference type="SUPFAM" id="SSF53850">
    <property type="entry name" value="Periplasmic binding protein-like II"/>
    <property type="match status" value="1"/>
</dbReference>
<dbReference type="InterPro" id="IPR005119">
    <property type="entry name" value="LysR_subst-bd"/>
</dbReference>
<dbReference type="Proteomes" id="UP000577891">
    <property type="component" value="Unassembled WGS sequence"/>
</dbReference>
<organism evidence="6 7">
    <name type="scientific">Gluconacetobacter asukensis</name>
    <dbReference type="NCBI Taxonomy" id="1017181"/>
    <lineage>
        <taxon>Bacteria</taxon>
        <taxon>Pseudomonadati</taxon>
        <taxon>Pseudomonadota</taxon>
        <taxon>Alphaproteobacteria</taxon>
        <taxon>Acetobacterales</taxon>
        <taxon>Acetobacteraceae</taxon>
        <taxon>Gluconacetobacter</taxon>
    </lineage>
</organism>
<dbReference type="FunFam" id="1.10.10.10:FF:000001">
    <property type="entry name" value="LysR family transcriptional regulator"/>
    <property type="match status" value="1"/>
</dbReference>
<evidence type="ECO:0000259" key="5">
    <source>
        <dbReference type="PROSITE" id="PS50931"/>
    </source>
</evidence>
<dbReference type="Pfam" id="PF03466">
    <property type="entry name" value="LysR_substrate"/>
    <property type="match status" value="1"/>
</dbReference>
<dbReference type="GO" id="GO:0003700">
    <property type="term" value="F:DNA-binding transcription factor activity"/>
    <property type="evidence" value="ECO:0007669"/>
    <property type="project" value="InterPro"/>
</dbReference>
<keyword evidence="7" id="KW-1185">Reference proteome</keyword>
<dbReference type="RefSeq" id="WP_182980305.1">
    <property type="nucleotide sequence ID" value="NZ_BAABGB010000020.1"/>
</dbReference>
<dbReference type="GO" id="GO:0003677">
    <property type="term" value="F:DNA binding"/>
    <property type="evidence" value="ECO:0007669"/>
    <property type="project" value="UniProtKB-KW"/>
</dbReference>
<dbReference type="AlphaFoldDB" id="A0A7W4J3F9"/>